<dbReference type="AlphaFoldDB" id="A0A8T9BT48"/>
<dbReference type="SUPFAM" id="SSF81383">
    <property type="entry name" value="F-box domain"/>
    <property type="match status" value="1"/>
</dbReference>
<evidence type="ECO:0000313" key="2">
    <source>
        <dbReference type="Proteomes" id="UP000469558"/>
    </source>
</evidence>
<keyword evidence="2" id="KW-1185">Reference proteome</keyword>
<organism evidence="1 2">
    <name type="scientific">Lachnellula suecica</name>
    <dbReference type="NCBI Taxonomy" id="602035"/>
    <lineage>
        <taxon>Eukaryota</taxon>
        <taxon>Fungi</taxon>
        <taxon>Dikarya</taxon>
        <taxon>Ascomycota</taxon>
        <taxon>Pezizomycotina</taxon>
        <taxon>Leotiomycetes</taxon>
        <taxon>Helotiales</taxon>
        <taxon>Lachnaceae</taxon>
        <taxon>Lachnellula</taxon>
    </lineage>
</organism>
<feature type="non-terminal residue" evidence="1">
    <location>
        <position position="225"/>
    </location>
</feature>
<evidence type="ECO:0000313" key="1">
    <source>
        <dbReference type="EMBL" id="TVY59440.1"/>
    </source>
</evidence>
<dbReference type="Proteomes" id="UP000469558">
    <property type="component" value="Unassembled WGS sequence"/>
</dbReference>
<protein>
    <recommendedName>
        <fullName evidence="3">F-box domain-containing protein</fullName>
    </recommendedName>
</protein>
<dbReference type="EMBL" id="QGMK01002349">
    <property type="protein sequence ID" value="TVY59440.1"/>
    <property type="molecule type" value="Genomic_DNA"/>
</dbReference>
<accession>A0A8T9BT48</accession>
<proteinExistence type="predicted"/>
<sequence>MSAPSTPRALKTFFSTPEMLESVLLQLPIRDLLVNAQPVSRAWHAAVAASPALQQRLFFQPCRADERSQEPEFNPLLQQKFPRWFKNYRGIKTRNTFHRGEPFEDLEWNKDSKSQNAYARQEASWRRMLPVQPPAQTLQVFRHSSSMGGSSEQEGYLEFDDGVRMGALYDLAYAAVAEPISSFHSFLSPVLAATPLLAFYILHLGRRLDSTTDTVFFIAFSSVLS</sequence>
<reference evidence="1 2" key="1">
    <citation type="submission" date="2018-05" db="EMBL/GenBank/DDBJ databases">
        <title>Genome sequencing and assembly of the regulated plant pathogen Lachnellula willkommii and related sister species for the development of diagnostic species identification markers.</title>
        <authorList>
            <person name="Giroux E."/>
            <person name="Bilodeau G."/>
        </authorList>
    </citation>
    <scope>NUCLEOTIDE SEQUENCE [LARGE SCALE GENOMIC DNA]</scope>
    <source>
        <strain evidence="1 2">CBS 268.59</strain>
    </source>
</reference>
<dbReference type="OrthoDB" id="3800738at2759"/>
<comment type="caution">
    <text evidence="1">The sequence shown here is derived from an EMBL/GenBank/DDBJ whole genome shotgun (WGS) entry which is preliminary data.</text>
</comment>
<name>A0A8T9BT48_9HELO</name>
<dbReference type="InterPro" id="IPR036047">
    <property type="entry name" value="F-box-like_dom_sf"/>
</dbReference>
<gene>
    <name evidence="1" type="ORF">LSUE1_G007756</name>
</gene>
<evidence type="ECO:0008006" key="3">
    <source>
        <dbReference type="Google" id="ProtNLM"/>
    </source>
</evidence>